<dbReference type="STRING" id="55802.TBCH5v1_0761"/>
<evidence type="ECO:0000313" key="4">
    <source>
        <dbReference type="Proteomes" id="UP000066042"/>
    </source>
</evidence>
<dbReference type="RefSeq" id="WP_056933556.1">
    <property type="nucleotide sequence ID" value="NZ_CP013050.1"/>
</dbReference>
<comment type="similarity">
    <text evidence="1">Belongs to the UPF0248 family.</text>
</comment>
<dbReference type="GeneID" id="26136037"/>
<dbReference type="InterPro" id="IPR040459">
    <property type="entry name" value="MJ1316"/>
</dbReference>
<dbReference type="AlphaFoldDB" id="A0A0S1XAE0"/>
<evidence type="ECO:0000313" key="3">
    <source>
        <dbReference type="EMBL" id="ALM74716.1"/>
    </source>
</evidence>
<dbReference type="InterPro" id="IPR007547">
    <property type="entry name" value="UPF0248"/>
</dbReference>
<evidence type="ECO:0000259" key="2">
    <source>
        <dbReference type="Pfam" id="PF04457"/>
    </source>
</evidence>
<evidence type="ECO:0000256" key="1">
    <source>
        <dbReference type="HAMAP-Rule" id="MF_01245"/>
    </source>
</evidence>
<dbReference type="NCBIfam" id="NF003272">
    <property type="entry name" value="PRK04257.1"/>
    <property type="match status" value="1"/>
</dbReference>
<dbReference type="Pfam" id="PF04457">
    <property type="entry name" value="MJ1316"/>
    <property type="match status" value="1"/>
</dbReference>
<accession>A0A0S1XAE0</accession>
<dbReference type="HAMAP" id="MF_01245">
    <property type="entry name" value="UPF0248"/>
    <property type="match status" value="1"/>
</dbReference>
<dbReference type="EMBL" id="CP013050">
    <property type="protein sequence ID" value="ALM74716.1"/>
    <property type="molecule type" value="Genomic_DNA"/>
</dbReference>
<proteinExistence type="inferred from homology"/>
<reference evidence="3 4" key="1">
    <citation type="journal article" date="2016" name="Genome Announc.">
        <title>Complete genome sequence of the hyperthermophilic and piezophilic archaeon Thermococcus barophilus Ch5, capable of growth at the expense of hydrogenogenesis from carbon monoxide and formate.</title>
        <authorList>
            <person name="Oger P."/>
            <person name="Sokolova T.G."/>
            <person name="Kozhevnikova D.A."/>
            <person name="Taranov E.A."/>
            <person name="Vannier P."/>
            <person name="Lee H.S."/>
            <person name="Kwon K.K."/>
            <person name="Kang S.G."/>
            <person name="Lee J.H."/>
            <person name="Bonch-Osmolovskaya E.A."/>
            <person name="Lebedinsky A.V."/>
        </authorList>
    </citation>
    <scope>NUCLEOTIDE SEQUENCE [LARGE SCALE GENOMIC DNA]</scope>
    <source>
        <strain evidence="4">Ch5</strain>
    </source>
</reference>
<feature type="domain" description="MJ1316 RNA cyclic group end recognition" evidence="2">
    <location>
        <begin position="5"/>
        <end position="78"/>
    </location>
</feature>
<organism evidence="3 4">
    <name type="scientific">Thermococcus barophilus</name>
    <dbReference type="NCBI Taxonomy" id="55802"/>
    <lineage>
        <taxon>Archaea</taxon>
        <taxon>Methanobacteriati</taxon>
        <taxon>Methanobacteriota</taxon>
        <taxon>Thermococci</taxon>
        <taxon>Thermococcales</taxon>
        <taxon>Thermococcaceae</taxon>
        <taxon>Thermococcus</taxon>
    </lineage>
</organism>
<name>A0A0S1XAE0_THEBA</name>
<protein>
    <recommendedName>
        <fullName evidence="1">UPF0248 protein TBCH5v1_0761</fullName>
    </recommendedName>
</protein>
<dbReference type="PATRIC" id="fig|55802.8.peg.756"/>
<dbReference type="Proteomes" id="UP000066042">
    <property type="component" value="Chromosome"/>
</dbReference>
<sequence>MRKGSVKEALAKIKYDPRENESDYYIVIEHRGAYENIKKIPVEIIELGHGYFFIGETQIPYHRILAVVRKDGKIVWRKRGLSEELKF</sequence>
<gene>
    <name evidence="3" type="ORF">TBCH5v1_0761</name>
</gene>